<sequence>MSLEVLKISFIVVEYHSIEDIITCYSSIIGIIPSNWQCEVIVSSNSVYPLKQQEELKTLYKDIKWRFNEKNGGFAYAMNQGLSIADGDILVIMNPDVRLKTGIEKMVTYLYSHNEIGVIAPKIININGKIQDSFRDFITPMNFIKRHLSRIFKSTNQIGIIEVTSQVDWVIGAFMMMPRQAYEVVKGLDEYYFLYCEDMDFCKRIQLEGFSVVYYPESEIEYEGTRSARRSLKYACIFLKSLLRYWTKFGFN</sequence>
<dbReference type="Gene3D" id="3.90.550.10">
    <property type="entry name" value="Spore Coat Polysaccharide Biosynthesis Protein SpsA, Chain A"/>
    <property type="match status" value="1"/>
</dbReference>
<evidence type="ECO:0000256" key="2">
    <source>
        <dbReference type="ARBA" id="ARBA00022676"/>
    </source>
</evidence>
<dbReference type="PANTHER" id="PTHR43179">
    <property type="entry name" value="RHAMNOSYLTRANSFERASE WBBL"/>
    <property type="match status" value="1"/>
</dbReference>
<keyword evidence="2" id="KW-0328">Glycosyltransferase</keyword>
<dbReference type="Pfam" id="PF00535">
    <property type="entry name" value="Glycos_transf_2"/>
    <property type="match status" value="1"/>
</dbReference>
<dbReference type="GO" id="GO:0016757">
    <property type="term" value="F:glycosyltransferase activity"/>
    <property type="evidence" value="ECO:0007669"/>
    <property type="project" value="UniProtKB-KW"/>
</dbReference>
<reference evidence="5 6" key="1">
    <citation type="submission" date="2014-02" db="EMBL/GenBank/DDBJ databases">
        <authorList>
            <person name="Sears C."/>
            <person name="Carroll K."/>
            <person name="Sack B.R."/>
            <person name="Qadri F."/>
            <person name="Myers L.L."/>
            <person name="Chung G.-T."/>
            <person name="Escheverria P."/>
            <person name="Fraser C.M."/>
            <person name="Sadzewicz L."/>
            <person name="Shefchek K.A."/>
            <person name="Tallon L."/>
            <person name="Das S.P."/>
            <person name="Daugherty S."/>
            <person name="Mongodin E.F."/>
        </authorList>
    </citation>
    <scope>NUCLEOTIDE SEQUENCE [LARGE SCALE GENOMIC DNA]</scope>
    <source>
        <strain evidence="5 6">1007-1-F #10</strain>
    </source>
</reference>
<gene>
    <name evidence="5" type="ORF">M104_3866</name>
</gene>
<evidence type="ECO:0000256" key="1">
    <source>
        <dbReference type="ARBA" id="ARBA00006739"/>
    </source>
</evidence>
<protein>
    <submittedName>
        <fullName evidence="5">Glycosyl transferase 2 family protein</fullName>
    </submittedName>
</protein>
<proteinExistence type="inferred from homology"/>
<evidence type="ECO:0000259" key="4">
    <source>
        <dbReference type="Pfam" id="PF00535"/>
    </source>
</evidence>
<dbReference type="SUPFAM" id="SSF53448">
    <property type="entry name" value="Nucleotide-diphospho-sugar transferases"/>
    <property type="match status" value="1"/>
</dbReference>
<comment type="similarity">
    <text evidence="1">Belongs to the glycosyltransferase 2 family.</text>
</comment>
<organism evidence="5 6">
    <name type="scientific">Bacteroides fragilis str. 1007-1-F #10</name>
    <dbReference type="NCBI Taxonomy" id="1339295"/>
    <lineage>
        <taxon>Bacteria</taxon>
        <taxon>Pseudomonadati</taxon>
        <taxon>Bacteroidota</taxon>
        <taxon>Bacteroidia</taxon>
        <taxon>Bacteroidales</taxon>
        <taxon>Bacteroidaceae</taxon>
        <taxon>Bacteroides</taxon>
    </lineage>
</organism>
<dbReference type="PANTHER" id="PTHR43179:SF12">
    <property type="entry name" value="GALACTOFURANOSYLTRANSFERASE GLFT2"/>
    <property type="match status" value="1"/>
</dbReference>
<dbReference type="EMBL" id="JGEA01000032">
    <property type="protein sequence ID" value="EYA13207.1"/>
    <property type="molecule type" value="Genomic_DNA"/>
</dbReference>
<dbReference type="InterPro" id="IPR001173">
    <property type="entry name" value="Glyco_trans_2-like"/>
</dbReference>
<evidence type="ECO:0000313" key="6">
    <source>
        <dbReference type="Proteomes" id="UP000022433"/>
    </source>
</evidence>
<accession>A0AAN4SI76</accession>
<evidence type="ECO:0000256" key="3">
    <source>
        <dbReference type="ARBA" id="ARBA00022679"/>
    </source>
</evidence>
<feature type="domain" description="Glycosyltransferase 2-like" evidence="4">
    <location>
        <begin position="9"/>
        <end position="180"/>
    </location>
</feature>
<dbReference type="AlphaFoldDB" id="A0AAN4SI76"/>
<comment type="caution">
    <text evidence="5">The sequence shown here is derived from an EMBL/GenBank/DDBJ whole genome shotgun (WGS) entry which is preliminary data.</text>
</comment>
<dbReference type="InterPro" id="IPR029044">
    <property type="entry name" value="Nucleotide-diphossugar_trans"/>
</dbReference>
<dbReference type="Proteomes" id="UP000022433">
    <property type="component" value="Unassembled WGS sequence"/>
</dbReference>
<evidence type="ECO:0000313" key="5">
    <source>
        <dbReference type="EMBL" id="EYA13207.1"/>
    </source>
</evidence>
<name>A0AAN4SI76_BACFG</name>
<keyword evidence="3 5" id="KW-0808">Transferase</keyword>
<dbReference type="RefSeq" id="WP_032533855.1">
    <property type="nucleotide sequence ID" value="NZ_JGEA01000032.1"/>
</dbReference>
<dbReference type="CDD" id="cd04186">
    <property type="entry name" value="GT_2_like_c"/>
    <property type="match status" value="1"/>
</dbReference>